<dbReference type="Gene3D" id="2.60.40.10">
    <property type="entry name" value="Immunoglobulins"/>
    <property type="match status" value="1"/>
</dbReference>
<evidence type="ECO:0000313" key="3">
    <source>
        <dbReference type="Proteomes" id="UP001152320"/>
    </source>
</evidence>
<feature type="domain" description="Ig-like" evidence="1">
    <location>
        <begin position="1"/>
        <end position="87"/>
    </location>
</feature>
<comment type="caution">
    <text evidence="2">The sequence shown here is derived from an EMBL/GenBank/DDBJ whole genome shotgun (WGS) entry which is preliminary data.</text>
</comment>
<dbReference type="InterPro" id="IPR007110">
    <property type="entry name" value="Ig-like_dom"/>
</dbReference>
<sequence length="127" mass="14789">MEKGLVCQAWGNPTPTITWYNVTRHRLETEPGKHAISNQVEMENSYNGSLIRGELLFFKINREKHFGWYFCNATNSYGTAIIKILLNGTKRIYGTFHRHRILRAVGLFPLDDFKGDFYSFPIENMVQ</sequence>
<dbReference type="InterPro" id="IPR036179">
    <property type="entry name" value="Ig-like_dom_sf"/>
</dbReference>
<gene>
    <name evidence="2" type="ORF">HOLleu_21020</name>
</gene>
<dbReference type="Proteomes" id="UP001152320">
    <property type="component" value="Chromosome 10"/>
</dbReference>
<evidence type="ECO:0000259" key="1">
    <source>
        <dbReference type="PROSITE" id="PS50835"/>
    </source>
</evidence>
<name>A0A9Q1H5Q7_HOLLE</name>
<dbReference type="SUPFAM" id="SSF48726">
    <property type="entry name" value="Immunoglobulin"/>
    <property type="match status" value="1"/>
</dbReference>
<dbReference type="AlphaFoldDB" id="A0A9Q1H5Q7"/>
<reference evidence="2" key="1">
    <citation type="submission" date="2021-10" db="EMBL/GenBank/DDBJ databases">
        <title>Tropical sea cucumber genome reveals ecological adaptation and Cuvierian tubules defense mechanism.</title>
        <authorList>
            <person name="Chen T."/>
        </authorList>
    </citation>
    <scope>NUCLEOTIDE SEQUENCE</scope>
    <source>
        <strain evidence="2">Nanhai2018</strain>
        <tissue evidence="2">Muscle</tissue>
    </source>
</reference>
<protein>
    <recommendedName>
        <fullName evidence="1">Ig-like domain-containing protein</fullName>
    </recommendedName>
</protein>
<organism evidence="2 3">
    <name type="scientific">Holothuria leucospilota</name>
    <name type="common">Black long sea cucumber</name>
    <name type="synonym">Mertensiothuria leucospilota</name>
    <dbReference type="NCBI Taxonomy" id="206669"/>
    <lineage>
        <taxon>Eukaryota</taxon>
        <taxon>Metazoa</taxon>
        <taxon>Echinodermata</taxon>
        <taxon>Eleutherozoa</taxon>
        <taxon>Echinozoa</taxon>
        <taxon>Holothuroidea</taxon>
        <taxon>Aspidochirotacea</taxon>
        <taxon>Aspidochirotida</taxon>
        <taxon>Holothuriidae</taxon>
        <taxon>Holothuria</taxon>
    </lineage>
</organism>
<dbReference type="PROSITE" id="PS50835">
    <property type="entry name" value="IG_LIKE"/>
    <property type="match status" value="1"/>
</dbReference>
<evidence type="ECO:0000313" key="2">
    <source>
        <dbReference type="EMBL" id="KAJ8034259.1"/>
    </source>
</evidence>
<accession>A0A9Q1H5Q7</accession>
<dbReference type="EMBL" id="JAIZAY010000010">
    <property type="protein sequence ID" value="KAJ8034259.1"/>
    <property type="molecule type" value="Genomic_DNA"/>
</dbReference>
<dbReference type="InterPro" id="IPR013783">
    <property type="entry name" value="Ig-like_fold"/>
</dbReference>
<dbReference type="Pfam" id="PF13927">
    <property type="entry name" value="Ig_3"/>
    <property type="match status" value="1"/>
</dbReference>
<keyword evidence="3" id="KW-1185">Reference proteome</keyword>
<dbReference type="OrthoDB" id="6244967at2759"/>
<proteinExistence type="predicted"/>